<dbReference type="RefSeq" id="WP_311547242.1">
    <property type="nucleotide sequence ID" value="NZ_JAVREK010000028.1"/>
</dbReference>
<dbReference type="InterPro" id="IPR006311">
    <property type="entry name" value="TAT_signal"/>
</dbReference>
<feature type="chain" id="PRO_5046157523" description="Htaa domain-containing protein" evidence="2">
    <location>
        <begin position="40"/>
        <end position="455"/>
    </location>
</feature>
<feature type="compositionally biased region" description="Low complexity" evidence="1">
    <location>
        <begin position="330"/>
        <end position="346"/>
    </location>
</feature>
<evidence type="ECO:0000256" key="1">
    <source>
        <dbReference type="SAM" id="MobiDB-lite"/>
    </source>
</evidence>
<feature type="region of interest" description="Disordered" evidence="1">
    <location>
        <begin position="275"/>
        <end position="402"/>
    </location>
</feature>
<feature type="region of interest" description="Disordered" evidence="1">
    <location>
        <begin position="214"/>
        <end position="235"/>
    </location>
</feature>
<keyword evidence="4" id="KW-1185">Reference proteome</keyword>
<protein>
    <recommendedName>
        <fullName evidence="5">Htaa domain-containing protein</fullName>
    </recommendedName>
</protein>
<evidence type="ECO:0000256" key="2">
    <source>
        <dbReference type="SAM" id="SignalP"/>
    </source>
</evidence>
<evidence type="ECO:0008006" key="5">
    <source>
        <dbReference type="Google" id="ProtNLM"/>
    </source>
</evidence>
<name>A0ABU2KZP6_9ACTN</name>
<evidence type="ECO:0000313" key="3">
    <source>
        <dbReference type="EMBL" id="MDT0304740.1"/>
    </source>
</evidence>
<evidence type="ECO:0000313" key="4">
    <source>
        <dbReference type="Proteomes" id="UP001183226"/>
    </source>
</evidence>
<dbReference type="PROSITE" id="PS51318">
    <property type="entry name" value="TAT"/>
    <property type="match status" value="1"/>
</dbReference>
<dbReference type="EMBL" id="JAVREK010000028">
    <property type="protein sequence ID" value="MDT0304740.1"/>
    <property type="molecule type" value="Genomic_DNA"/>
</dbReference>
<reference evidence="4" key="1">
    <citation type="submission" date="2023-07" db="EMBL/GenBank/DDBJ databases">
        <title>30 novel species of actinomycetes from the DSMZ collection.</title>
        <authorList>
            <person name="Nouioui I."/>
        </authorList>
    </citation>
    <scope>NUCLEOTIDE SEQUENCE [LARGE SCALE GENOMIC DNA]</scope>
    <source>
        <strain evidence="4">DSM 45055</strain>
    </source>
</reference>
<accession>A0ABU2KZP6</accession>
<keyword evidence="2" id="KW-0732">Signal</keyword>
<sequence>MTPISPTPLRRTALRLLGAGGAAAAALVTALAPVLPAEAEQAPALAPGDSGKPEAGARIAYVDWCGQGAIGQVDTSGGAGSITTAHWDADPDDVATERHFPAGPDDAYSSVVYDSGRLTATAGVTGVRFTPDCRRGDSASAALPVAEAFDREALLVLESATSTAWWSAASGPDARISVRGLKVLGQPADVSDGDYSSTFTADSGDGTVTVAVSAERGVSRPAESATPPSQDSRPRHAAAWLSVRFEVARIDAEGDPVSAFDYGVRFVGAAVHVPSGGVPATEPPPGSGTASPEPGQAPHADDEPHATADSGGVPDGASPTAAPPGGGGAAPSTDPGSMAGAATGSPSEPPEAPGGDATDAPTQRDPAPGPTVAPPTAPGDESSADPVEGADQDDASGGRLPVAGGALAGLVATGLAALGGGGTAIYLGRGRKTGFDGDAGRGHRASRKGPGGDWS</sequence>
<comment type="caution">
    <text evidence="3">The sequence shown here is derived from an EMBL/GenBank/DDBJ whole genome shotgun (WGS) entry which is preliminary data.</text>
</comment>
<feature type="region of interest" description="Disordered" evidence="1">
    <location>
        <begin position="420"/>
        <end position="455"/>
    </location>
</feature>
<feature type="compositionally biased region" description="Pro residues" evidence="1">
    <location>
        <begin position="367"/>
        <end position="377"/>
    </location>
</feature>
<gene>
    <name evidence="3" type="ORF">RM446_21680</name>
</gene>
<organism evidence="3 4">
    <name type="scientific">Streptomonospora wellingtoniae</name>
    <dbReference type="NCBI Taxonomy" id="3075544"/>
    <lineage>
        <taxon>Bacteria</taxon>
        <taxon>Bacillati</taxon>
        <taxon>Actinomycetota</taxon>
        <taxon>Actinomycetes</taxon>
        <taxon>Streptosporangiales</taxon>
        <taxon>Nocardiopsidaceae</taxon>
        <taxon>Streptomonospora</taxon>
    </lineage>
</organism>
<feature type="signal peptide" evidence="2">
    <location>
        <begin position="1"/>
        <end position="39"/>
    </location>
</feature>
<dbReference type="Proteomes" id="UP001183226">
    <property type="component" value="Unassembled WGS sequence"/>
</dbReference>
<proteinExistence type="predicted"/>